<dbReference type="PANTHER" id="PTHR10277">
    <property type="entry name" value="HOMOCITRATE SYNTHASE-RELATED"/>
    <property type="match status" value="1"/>
</dbReference>
<evidence type="ECO:0000256" key="4">
    <source>
        <dbReference type="ARBA" id="ARBA00022430"/>
    </source>
</evidence>
<comment type="similarity">
    <text evidence="2">Belongs to the alpha-IPM synthase/homocitrate synthase family. LeuA type 1 subfamily.</text>
</comment>
<dbReference type="Gene3D" id="3.20.20.70">
    <property type="entry name" value="Aldolase class I"/>
    <property type="match status" value="1"/>
</dbReference>
<keyword evidence="4" id="KW-0432">Leucine biosynthesis</keyword>
<dbReference type="Proteomes" id="UP001302949">
    <property type="component" value="Unassembled WGS sequence"/>
</dbReference>
<evidence type="ECO:0000256" key="6">
    <source>
        <dbReference type="ARBA" id="ARBA00022679"/>
    </source>
</evidence>
<evidence type="ECO:0000256" key="7">
    <source>
        <dbReference type="ARBA" id="ARBA00023211"/>
    </source>
</evidence>
<evidence type="ECO:0000313" key="11">
    <source>
        <dbReference type="EMBL" id="MEA5138770.1"/>
    </source>
</evidence>
<dbReference type="EC" id="2.3.3.13" evidence="3"/>
<evidence type="ECO:0000256" key="9">
    <source>
        <dbReference type="RuleBase" id="RU003523"/>
    </source>
</evidence>
<accession>A0ABU5Q7F9</accession>
<dbReference type="InterPro" id="IPR013785">
    <property type="entry name" value="Aldolase_TIM"/>
</dbReference>
<evidence type="ECO:0000313" key="12">
    <source>
        <dbReference type="Proteomes" id="UP001302949"/>
    </source>
</evidence>
<keyword evidence="5" id="KW-0028">Amino-acid biosynthesis</keyword>
<dbReference type="PROSITE" id="PS00816">
    <property type="entry name" value="AIPM_HOMOCIT_SYNTH_2"/>
    <property type="match status" value="1"/>
</dbReference>
<dbReference type="InterPro" id="IPR002034">
    <property type="entry name" value="AIPM/Hcit_synth_CS"/>
</dbReference>
<dbReference type="InterPro" id="IPR054691">
    <property type="entry name" value="LeuA/HCS_post-cat"/>
</dbReference>
<protein>
    <recommendedName>
        <fullName evidence="3">2-isopropylmalate synthase</fullName>
        <ecNumber evidence="3">2.3.3.13</ecNumber>
    </recommendedName>
</protein>
<evidence type="ECO:0000256" key="1">
    <source>
        <dbReference type="ARBA" id="ARBA00004689"/>
    </source>
</evidence>
<dbReference type="PANTHER" id="PTHR10277:SF9">
    <property type="entry name" value="2-ISOPROPYLMALATE SYNTHASE 1, CHLOROPLASTIC-RELATED"/>
    <property type="match status" value="1"/>
</dbReference>
<proteinExistence type="inferred from homology"/>
<keyword evidence="11" id="KW-0012">Acyltransferase</keyword>
<dbReference type="RefSeq" id="WP_323295938.1">
    <property type="nucleotide sequence ID" value="NZ_JAYFUM010000007.1"/>
</dbReference>
<dbReference type="EMBL" id="JAYFUM010000007">
    <property type="protein sequence ID" value="MEA5138770.1"/>
    <property type="molecule type" value="Genomic_DNA"/>
</dbReference>
<dbReference type="NCBIfam" id="NF002086">
    <property type="entry name" value="PRK00915.1-3"/>
    <property type="match status" value="1"/>
</dbReference>
<dbReference type="Pfam" id="PF22617">
    <property type="entry name" value="HCS_D2"/>
    <property type="match status" value="1"/>
</dbReference>
<keyword evidence="12" id="KW-1185">Reference proteome</keyword>
<dbReference type="CDD" id="cd07940">
    <property type="entry name" value="DRE_TIM_IPMS"/>
    <property type="match status" value="1"/>
</dbReference>
<dbReference type="PROSITE" id="PS50991">
    <property type="entry name" value="PYR_CT"/>
    <property type="match status" value="1"/>
</dbReference>
<keyword evidence="6 9" id="KW-0808">Transferase</keyword>
<evidence type="ECO:0000256" key="5">
    <source>
        <dbReference type="ARBA" id="ARBA00022605"/>
    </source>
</evidence>
<keyword evidence="8" id="KW-0100">Branched-chain amino acid biosynthesis</keyword>
<dbReference type="Gene3D" id="1.10.238.260">
    <property type="match status" value="1"/>
</dbReference>
<feature type="domain" description="Pyruvate carboxyltransferase" evidence="10">
    <location>
        <begin position="5"/>
        <end position="266"/>
    </location>
</feature>
<name>A0ABU5Q7F9_9BACT</name>
<comment type="caution">
    <text evidence="11">The sequence shown here is derived from an EMBL/GenBank/DDBJ whole genome shotgun (WGS) entry which is preliminary data.</text>
</comment>
<evidence type="ECO:0000259" key="10">
    <source>
        <dbReference type="PROSITE" id="PS50991"/>
    </source>
</evidence>
<dbReference type="Pfam" id="PF00682">
    <property type="entry name" value="HMGL-like"/>
    <property type="match status" value="1"/>
</dbReference>
<dbReference type="GO" id="GO:0003852">
    <property type="term" value="F:2-isopropylmalate synthase activity"/>
    <property type="evidence" value="ECO:0007669"/>
    <property type="project" value="UniProtKB-EC"/>
</dbReference>
<evidence type="ECO:0000256" key="8">
    <source>
        <dbReference type="ARBA" id="ARBA00023304"/>
    </source>
</evidence>
<dbReference type="InterPro" id="IPR050073">
    <property type="entry name" value="2-IPM_HCS-like"/>
</dbReference>
<sequence length="379" mass="41611">MSQKILIFDTTLRDGEQVPGCQLNTDEKLQVAEQLELLGVDVIEAGFPISSPGDFRSVEEIAKLVKNATVCGLTRAKKEDIDAAAAALKHAKYPRIHTGIGSSDTHIKYKFNSTREEILEKGVWAVKYAKSFVEDVEFFAEDAGRADLVFLAQLTEAVINAGATVVNLPDTTGYLLPHQMFQRINYLFENVPNIHKAVISMHNHNDLGLATANTIAGIQAGARQVEVTINGIGERAGNTSLEEVAMILNTHKDLGYQTNINPKFLYPTSQLVSNLMGMPVQANKAVVGANAFAHSSGIHQDGFLKHAQNYEIMNPEDVGVPSSAIVLTSRSGRAALRHRLQLLGFEFEKPDLDKLYTRFLLMADARKQLNDEDLKELVG</sequence>
<keyword evidence="7" id="KW-0464">Manganese</keyword>
<comment type="pathway">
    <text evidence="1">Amino-acid biosynthesis; L-leucine biosynthesis; L-leucine from 3-methyl-2-oxobutanoate: step 1/4.</text>
</comment>
<gene>
    <name evidence="11" type="ORF">VB248_06490</name>
</gene>
<dbReference type="PROSITE" id="PS00815">
    <property type="entry name" value="AIPM_HOMOCIT_SYNTH_1"/>
    <property type="match status" value="1"/>
</dbReference>
<evidence type="ECO:0000256" key="2">
    <source>
        <dbReference type="ARBA" id="ARBA00009396"/>
    </source>
</evidence>
<evidence type="ECO:0000256" key="3">
    <source>
        <dbReference type="ARBA" id="ARBA00012973"/>
    </source>
</evidence>
<dbReference type="InterPro" id="IPR000891">
    <property type="entry name" value="PYR_CT"/>
</dbReference>
<dbReference type="SUPFAM" id="SSF51569">
    <property type="entry name" value="Aldolase"/>
    <property type="match status" value="1"/>
</dbReference>
<organism evidence="11 12">
    <name type="scientific">Arcicella rigui</name>
    <dbReference type="NCBI Taxonomy" id="797020"/>
    <lineage>
        <taxon>Bacteria</taxon>
        <taxon>Pseudomonadati</taxon>
        <taxon>Bacteroidota</taxon>
        <taxon>Cytophagia</taxon>
        <taxon>Cytophagales</taxon>
        <taxon>Flectobacillaceae</taxon>
        <taxon>Arcicella</taxon>
    </lineage>
</organism>
<reference evidence="11 12" key="1">
    <citation type="submission" date="2023-12" db="EMBL/GenBank/DDBJ databases">
        <title>Novel species of the genus Arcicella isolated from rivers.</title>
        <authorList>
            <person name="Lu H."/>
        </authorList>
    </citation>
    <scope>NUCLEOTIDE SEQUENCE [LARGE SCALE GENOMIC DNA]</scope>
    <source>
        <strain evidence="11 12">KCTC 23307</strain>
    </source>
</reference>